<dbReference type="AlphaFoldDB" id="A0A0F9Y8F2"/>
<dbReference type="Pfam" id="PF01797">
    <property type="entry name" value="Y1_Tnp"/>
    <property type="match status" value="1"/>
</dbReference>
<dbReference type="InterPro" id="IPR002686">
    <property type="entry name" value="Transposase_17"/>
</dbReference>
<dbReference type="InterPro" id="IPR036515">
    <property type="entry name" value="Transposase_17_sf"/>
</dbReference>
<comment type="caution">
    <text evidence="2">The sequence shown here is derived from an EMBL/GenBank/DDBJ whole genome shotgun (WGS) entry which is preliminary data.</text>
</comment>
<organism evidence="2">
    <name type="scientific">marine sediment metagenome</name>
    <dbReference type="NCBI Taxonomy" id="412755"/>
    <lineage>
        <taxon>unclassified sequences</taxon>
        <taxon>metagenomes</taxon>
        <taxon>ecological metagenomes</taxon>
    </lineage>
</organism>
<name>A0A0F9Y8F2_9ZZZZ</name>
<dbReference type="GO" id="GO:0004803">
    <property type="term" value="F:transposase activity"/>
    <property type="evidence" value="ECO:0007669"/>
    <property type="project" value="InterPro"/>
</dbReference>
<dbReference type="PANTHER" id="PTHR34322">
    <property type="entry name" value="TRANSPOSASE, Y1_TNP DOMAIN-CONTAINING"/>
    <property type="match status" value="1"/>
</dbReference>
<protein>
    <recommendedName>
        <fullName evidence="1">Transposase IS200-like domain-containing protein</fullName>
    </recommendedName>
</protein>
<gene>
    <name evidence="2" type="ORF">LCGC14_0049370</name>
</gene>
<reference evidence="2" key="1">
    <citation type="journal article" date="2015" name="Nature">
        <title>Complex archaea that bridge the gap between prokaryotes and eukaryotes.</title>
        <authorList>
            <person name="Spang A."/>
            <person name="Saw J.H."/>
            <person name="Jorgensen S.L."/>
            <person name="Zaremba-Niedzwiedzka K."/>
            <person name="Martijn J."/>
            <person name="Lind A.E."/>
            <person name="van Eijk R."/>
            <person name="Schleper C."/>
            <person name="Guy L."/>
            <person name="Ettema T.J."/>
        </authorList>
    </citation>
    <scope>NUCLEOTIDE SEQUENCE</scope>
</reference>
<feature type="domain" description="Transposase IS200-like" evidence="1">
    <location>
        <begin position="9"/>
        <end position="124"/>
    </location>
</feature>
<dbReference type="GO" id="GO:0003677">
    <property type="term" value="F:DNA binding"/>
    <property type="evidence" value="ECO:0007669"/>
    <property type="project" value="InterPro"/>
</dbReference>
<proteinExistence type="predicted"/>
<dbReference type="GO" id="GO:0006313">
    <property type="term" value="P:DNA transposition"/>
    <property type="evidence" value="ECO:0007669"/>
    <property type="project" value="InterPro"/>
</dbReference>
<dbReference type="SUPFAM" id="SSF143422">
    <property type="entry name" value="Transposase IS200-like"/>
    <property type="match status" value="1"/>
</dbReference>
<dbReference type="Gene3D" id="3.30.70.1290">
    <property type="entry name" value="Transposase IS200-like"/>
    <property type="match status" value="1"/>
</dbReference>
<dbReference type="SMART" id="SM01321">
    <property type="entry name" value="Y1_Tnp"/>
    <property type="match status" value="1"/>
</dbReference>
<dbReference type="PANTHER" id="PTHR34322:SF2">
    <property type="entry name" value="TRANSPOSASE IS200-LIKE DOMAIN-CONTAINING PROTEIN"/>
    <property type="match status" value="1"/>
</dbReference>
<evidence type="ECO:0000259" key="1">
    <source>
        <dbReference type="SMART" id="SM01321"/>
    </source>
</evidence>
<dbReference type="EMBL" id="LAZR01000010">
    <property type="protein sequence ID" value="KKO08242.1"/>
    <property type="molecule type" value="Genomic_DNA"/>
</dbReference>
<accession>A0A0F9Y8F2</accession>
<sequence>MPRMGRMVLPNYPHHIVQRGHNRQVVFACADDFQRYLSDIRELKVQYGIKLYAWCLMTNHVHLLVSPEGAAGLGQFMKALAARATRYRNRLEGRSGTLWEGRYKSSIVDTEAYLLACCRYIELNPVRARMVGQAADYPWSSFPYRMQSSPTSDLLDVHPCYEYLAPTELGRQEQYEQFVNAGIPDTELRVIREAVNRCQLTGGVRFVDEIEKITGARLEMRGQGRPRKREK</sequence>
<evidence type="ECO:0000313" key="2">
    <source>
        <dbReference type="EMBL" id="KKO08242.1"/>
    </source>
</evidence>